<keyword evidence="3" id="KW-1185">Reference proteome</keyword>
<evidence type="ECO:0000313" key="2">
    <source>
        <dbReference type="EMBL" id="UNY46912.1"/>
    </source>
</evidence>
<organism evidence="2 3">
    <name type="scientific">Cronobacter phage LPCS28</name>
    <dbReference type="NCBI Taxonomy" id="2924885"/>
    <lineage>
        <taxon>Viruses</taxon>
        <taxon>Duplodnaviria</taxon>
        <taxon>Heunggongvirae</taxon>
        <taxon>Uroviricota</taxon>
        <taxon>Caudoviricetes</taxon>
        <taxon>Pantevenvirales</taxon>
        <taxon>Straboviridae</taxon>
        <taxon>Nanhuvirus</taxon>
        <taxon>Nanhuvirus LPCS28</taxon>
    </lineage>
</organism>
<evidence type="ECO:0000313" key="3">
    <source>
        <dbReference type="Proteomes" id="UP000832072"/>
    </source>
</evidence>
<reference evidence="2 3" key="1">
    <citation type="submission" date="2022-02" db="EMBL/GenBank/DDBJ databases">
        <authorList>
            <person name="Tian F."/>
            <person name="Li J."/>
            <person name="Li F."/>
            <person name="Tong Y."/>
        </authorList>
    </citation>
    <scope>NUCLEOTIDE SEQUENCE [LARGE SCALE GENOMIC DNA]</scope>
</reference>
<accession>A0AAE9K550</accession>
<feature type="transmembrane region" description="Helical" evidence="1">
    <location>
        <begin position="49"/>
        <end position="67"/>
    </location>
</feature>
<protein>
    <submittedName>
        <fullName evidence="2">Uncharacterized protein</fullName>
    </submittedName>
</protein>
<name>A0AAE9K550_9CAUD</name>
<sequence length="77" mass="8937">MNLDAIMWLIVLFGGCFVLIGITRSLFLFGLKVDSYLRNKSTPIWLDNILIKTCFFVPITVYCYFWYNAAMSLAEQL</sequence>
<gene>
    <name evidence="2" type="ORF">EHEKIMEA_00005</name>
</gene>
<evidence type="ECO:0000256" key="1">
    <source>
        <dbReference type="SAM" id="Phobius"/>
    </source>
</evidence>
<keyword evidence="1" id="KW-1133">Transmembrane helix</keyword>
<feature type="transmembrane region" description="Helical" evidence="1">
    <location>
        <begin position="6"/>
        <end position="29"/>
    </location>
</feature>
<proteinExistence type="predicted"/>
<dbReference type="EMBL" id="OM638103">
    <property type="protein sequence ID" value="UNY46912.1"/>
    <property type="molecule type" value="Genomic_DNA"/>
</dbReference>
<keyword evidence="1" id="KW-0472">Membrane</keyword>
<dbReference type="Proteomes" id="UP000832072">
    <property type="component" value="Segment"/>
</dbReference>
<keyword evidence="1" id="KW-0812">Transmembrane</keyword>